<keyword evidence="21" id="KW-1185">Reference proteome</keyword>
<evidence type="ECO:0000256" key="4">
    <source>
        <dbReference type="ARBA" id="ARBA00008491"/>
    </source>
</evidence>
<comment type="caution">
    <text evidence="20">The sequence shown here is derived from an EMBL/GenBank/DDBJ whole genome shotgun (WGS) entry which is preliminary data.</text>
</comment>
<dbReference type="GO" id="GO:0008608">
    <property type="term" value="P:attachment of spindle microtubules to kinetochore"/>
    <property type="evidence" value="ECO:0007669"/>
    <property type="project" value="InterPro"/>
</dbReference>
<keyword evidence="10" id="KW-0159">Chromosome partition</keyword>
<evidence type="ECO:0000256" key="5">
    <source>
        <dbReference type="ARBA" id="ARBA00022454"/>
    </source>
</evidence>
<evidence type="ECO:0000256" key="8">
    <source>
        <dbReference type="ARBA" id="ARBA00022701"/>
    </source>
</evidence>
<comment type="subcellular location">
    <subcellularLocation>
        <location evidence="3">Chromosome</location>
        <location evidence="3">Centromere</location>
        <location evidence="3">Kinetochore</location>
    </subcellularLocation>
    <subcellularLocation>
        <location evidence="2">Cytoplasm</location>
        <location evidence="2">Cytoskeleton</location>
        <location evidence="2">Spindle</location>
    </subcellularLocation>
    <subcellularLocation>
        <location evidence="1">Nucleus</location>
    </subcellularLocation>
</comment>
<evidence type="ECO:0000256" key="7">
    <source>
        <dbReference type="ARBA" id="ARBA00022618"/>
    </source>
</evidence>
<dbReference type="GO" id="GO:0051301">
    <property type="term" value="P:cell division"/>
    <property type="evidence" value="ECO:0007669"/>
    <property type="project" value="UniProtKB-KW"/>
</dbReference>
<dbReference type="Pfam" id="PF08657">
    <property type="entry name" value="DASH_Spc34"/>
    <property type="match status" value="2"/>
</dbReference>
<evidence type="ECO:0000313" key="20">
    <source>
        <dbReference type="EMBL" id="KAK8143534.1"/>
    </source>
</evidence>
<keyword evidence="11" id="KW-0995">Kinetochore</keyword>
<feature type="compositionally biased region" description="Pro residues" evidence="19">
    <location>
        <begin position="37"/>
        <end position="46"/>
    </location>
</feature>
<feature type="compositionally biased region" description="Acidic residues" evidence="19">
    <location>
        <begin position="185"/>
        <end position="205"/>
    </location>
</feature>
<organism evidence="20 21">
    <name type="scientific">Beauveria asiatica</name>
    <dbReference type="NCBI Taxonomy" id="1069075"/>
    <lineage>
        <taxon>Eukaryota</taxon>
        <taxon>Fungi</taxon>
        <taxon>Dikarya</taxon>
        <taxon>Ascomycota</taxon>
        <taxon>Pezizomycotina</taxon>
        <taxon>Sordariomycetes</taxon>
        <taxon>Hypocreomycetidae</taxon>
        <taxon>Hypocreales</taxon>
        <taxon>Cordycipitaceae</taxon>
        <taxon>Beauveria</taxon>
    </lineage>
</organism>
<evidence type="ECO:0000256" key="1">
    <source>
        <dbReference type="ARBA" id="ARBA00004123"/>
    </source>
</evidence>
<evidence type="ECO:0000256" key="12">
    <source>
        <dbReference type="ARBA" id="ARBA00023054"/>
    </source>
</evidence>
<reference evidence="20 21" key="1">
    <citation type="submission" date="2020-02" db="EMBL/GenBank/DDBJ databases">
        <title>Comparative genomics of the hypocrealean fungal genus Beauvera.</title>
        <authorList>
            <person name="Showalter D.N."/>
            <person name="Bushley K.E."/>
            <person name="Rehner S.A."/>
        </authorList>
    </citation>
    <scope>NUCLEOTIDE SEQUENCE [LARGE SCALE GENOMIC DNA]</scope>
    <source>
        <strain evidence="20 21">ARSEF4384</strain>
    </source>
</reference>
<feature type="region of interest" description="Disordered" evidence="19">
    <location>
        <begin position="32"/>
        <end position="97"/>
    </location>
</feature>
<evidence type="ECO:0000256" key="16">
    <source>
        <dbReference type="ARBA" id="ARBA00023328"/>
    </source>
</evidence>
<evidence type="ECO:0000256" key="9">
    <source>
        <dbReference type="ARBA" id="ARBA00022776"/>
    </source>
</evidence>
<keyword evidence="15" id="KW-0131">Cell cycle</keyword>
<dbReference type="EMBL" id="JAAHCF010000496">
    <property type="protein sequence ID" value="KAK8143534.1"/>
    <property type="molecule type" value="Genomic_DNA"/>
</dbReference>
<name>A0AAW0RMU1_9HYPO</name>
<keyword evidence="12" id="KW-0175">Coiled coil</keyword>
<keyword evidence="13" id="KW-0206">Cytoskeleton</keyword>
<keyword evidence="7" id="KW-0132">Cell division</keyword>
<keyword evidence="5" id="KW-0158">Chromosome</keyword>
<evidence type="ECO:0000256" key="10">
    <source>
        <dbReference type="ARBA" id="ARBA00022829"/>
    </source>
</evidence>
<keyword evidence="16" id="KW-0137">Centromere</keyword>
<evidence type="ECO:0000313" key="21">
    <source>
        <dbReference type="Proteomes" id="UP001397290"/>
    </source>
</evidence>
<evidence type="ECO:0000256" key="2">
    <source>
        <dbReference type="ARBA" id="ARBA00004186"/>
    </source>
</evidence>
<keyword evidence="8" id="KW-0493">Microtubule</keyword>
<feature type="region of interest" description="Disordered" evidence="19">
    <location>
        <begin position="173"/>
        <end position="223"/>
    </location>
</feature>
<dbReference type="GO" id="GO:0005876">
    <property type="term" value="C:spindle microtubule"/>
    <property type="evidence" value="ECO:0007669"/>
    <property type="project" value="InterPro"/>
</dbReference>
<evidence type="ECO:0000256" key="13">
    <source>
        <dbReference type="ARBA" id="ARBA00023212"/>
    </source>
</evidence>
<dbReference type="AlphaFoldDB" id="A0AAW0RMU1"/>
<dbReference type="GO" id="GO:0042729">
    <property type="term" value="C:DASH complex"/>
    <property type="evidence" value="ECO:0007669"/>
    <property type="project" value="InterPro"/>
</dbReference>
<protein>
    <recommendedName>
        <fullName evidence="17">DASH complex subunit SPC34</fullName>
    </recommendedName>
    <alternativeName>
        <fullName evidence="18">Outer kinetochore protein SPC34</fullName>
    </alternativeName>
</protein>
<comment type="similarity">
    <text evidence="4">Belongs to the DASH complex SPC34 family.</text>
</comment>
<evidence type="ECO:0000256" key="18">
    <source>
        <dbReference type="ARBA" id="ARBA00044346"/>
    </source>
</evidence>
<proteinExistence type="inferred from homology"/>
<gene>
    <name evidence="20" type="ORF">G3M48_007094</name>
</gene>
<evidence type="ECO:0000256" key="3">
    <source>
        <dbReference type="ARBA" id="ARBA00004629"/>
    </source>
</evidence>
<keyword evidence="6" id="KW-0963">Cytoplasm</keyword>
<dbReference type="InterPro" id="IPR013966">
    <property type="entry name" value="Spc34"/>
</dbReference>
<evidence type="ECO:0000256" key="19">
    <source>
        <dbReference type="SAM" id="MobiDB-lite"/>
    </source>
</evidence>
<evidence type="ECO:0000256" key="15">
    <source>
        <dbReference type="ARBA" id="ARBA00023306"/>
    </source>
</evidence>
<keyword evidence="14" id="KW-0539">Nucleus</keyword>
<dbReference type="Proteomes" id="UP001397290">
    <property type="component" value="Unassembled WGS sequence"/>
</dbReference>
<keyword evidence="9" id="KW-0498">Mitosis</keyword>
<sequence length="242" mass="26484">MLSFPPPNIFTNALLSAPDITFLIRDTEPHERALFSVPPPPPPPPAHAKRAASASASDDAKPAAKRRQTVFNVTATGDVTTGGGGSSSTRAAAQPRKHTAVAAVLGGAMHERLREDRRGGAVVDVEVLLRGAETLCGVYELPGARERIASLRAKYRNGKETVEYYEGKVAEQGAELASQSRDWMADEDEDEGEGEGEDEEDVWTEEDLKREEEEAREMETKKRMLQARLRNMEKDLGGLKNM</sequence>
<accession>A0AAW0RMU1</accession>
<evidence type="ECO:0000256" key="11">
    <source>
        <dbReference type="ARBA" id="ARBA00022838"/>
    </source>
</evidence>
<evidence type="ECO:0000256" key="6">
    <source>
        <dbReference type="ARBA" id="ARBA00022490"/>
    </source>
</evidence>
<evidence type="ECO:0000256" key="14">
    <source>
        <dbReference type="ARBA" id="ARBA00023242"/>
    </source>
</evidence>
<feature type="compositionally biased region" description="Basic and acidic residues" evidence="19">
    <location>
        <begin position="206"/>
        <end position="222"/>
    </location>
</feature>
<evidence type="ECO:0000256" key="17">
    <source>
        <dbReference type="ARBA" id="ARBA00044112"/>
    </source>
</evidence>